<evidence type="ECO:0000256" key="4">
    <source>
        <dbReference type="ARBA" id="ARBA00022824"/>
    </source>
</evidence>
<comment type="similarity">
    <text evidence="2">Belongs to the protein disulfide isomerase family.</text>
</comment>
<feature type="signal peptide" evidence="11">
    <location>
        <begin position="1"/>
        <end position="25"/>
    </location>
</feature>
<dbReference type="OrthoDB" id="8667660at2759"/>
<dbReference type="Proteomes" id="UP000694385">
    <property type="component" value="Unassembled WGS sequence"/>
</dbReference>
<dbReference type="Gene3D" id="3.40.30.10">
    <property type="entry name" value="Glutaredoxin"/>
    <property type="match status" value="2"/>
</dbReference>
<evidence type="ECO:0000256" key="9">
    <source>
        <dbReference type="ARBA" id="ARBA00067493"/>
    </source>
</evidence>
<keyword evidence="6" id="KW-0834">Unfolded protein response</keyword>
<protein>
    <recommendedName>
        <fullName evidence="9">Endoplasmic reticulum resident protein 27</fullName>
    </recommendedName>
    <alternativeName>
        <fullName evidence="10">Inactive protein disulfide-isomerase 27</fullName>
    </alternativeName>
</protein>
<proteinExistence type="inferred from homology"/>
<dbReference type="OMA" id="EESHGYK"/>
<dbReference type="PANTHER" id="PTHR18929">
    <property type="entry name" value="PROTEIN DISULFIDE ISOMERASE"/>
    <property type="match status" value="1"/>
</dbReference>
<feature type="chain" id="PRO_5034612740" description="Endoplasmic reticulum resident protein 27" evidence="11">
    <location>
        <begin position="26"/>
        <end position="273"/>
    </location>
</feature>
<dbReference type="GO" id="GO:0006986">
    <property type="term" value="P:response to unfolded protein"/>
    <property type="evidence" value="ECO:0007669"/>
    <property type="project" value="UniProtKB-KW"/>
</dbReference>
<sequence>MEAARCRYLILLLITACRLIPEVAADIEEVSDGPSDTQGPIWLTDVPAAVDFIAASEIAVIGFFQDLERPVVSIFHSMAQHFQDVFFGMSNSSEVLAHYNITSNTICLFRLVDNEQLRIEGEDLENMDTSKLSRFIETNSLRLVTEYSPMTVLGLFNSMIERHLLLVMNKASAEYEESMSRYRQAAELFQGEILFVFVDSGKRENGKVISYFKLKESQLPALAIYQTLDDKWDTLSITEVTVEQVKGFCDGFLQGRLLREDHKSEENTPKEEL</sequence>
<keyword evidence="5" id="KW-0325">Glycoprotein</keyword>
<keyword evidence="4" id="KW-0256">Endoplasmic reticulum</keyword>
<reference evidence="12" key="1">
    <citation type="submission" date="2025-08" db="UniProtKB">
        <authorList>
            <consortium name="Ensembl"/>
        </authorList>
    </citation>
    <scope>IDENTIFICATION</scope>
</reference>
<evidence type="ECO:0000256" key="10">
    <source>
        <dbReference type="ARBA" id="ARBA00080133"/>
    </source>
</evidence>
<comment type="subcellular location">
    <subcellularLocation>
        <location evidence="1">Endoplasmic reticulum lumen</location>
    </subcellularLocation>
</comment>
<dbReference type="SUPFAM" id="SSF52833">
    <property type="entry name" value="Thioredoxin-like"/>
    <property type="match status" value="2"/>
</dbReference>
<organism evidence="12 13">
    <name type="scientific">Jaculus jaculus</name>
    <name type="common">Lesser Egyptian jerboa</name>
    <dbReference type="NCBI Taxonomy" id="51337"/>
    <lineage>
        <taxon>Eukaryota</taxon>
        <taxon>Metazoa</taxon>
        <taxon>Chordata</taxon>
        <taxon>Craniata</taxon>
        <taxon>Vertebrata</taxon>
        <taxon>Euteleostomi</taxon>
        <taxon>Mammalia</taxon>
        <taxon>Eutheria</taxon>
        <taxon>Euarchontoglires</taxon>
        <taxon>Glires</taxon>
        <taxon>Rodentia</taxon>
        <taxon>Myomorpha</taxon>
        <taxon>Dipodoidea</taxon>
        <taxon>Dipodidae</taxon>
        <taxon>Dipodinae</taxon>
        <taxon>Jaculus</taxon>
    </lineage>
</organism>
<accession>A0A8C5NZW0</accession>
<keyword evidence="13" id="KW-1185">Reference proteome</keyword>
<evidence type="ECO:0000256" key="7">
    <source>
        <dbReference type="ARBA" id="ARBA00056851"/>
    </source>
</evidence>
<evidence type="ECO:0000256" key="5">
    <source>
        <dbReference type="ARBA" id="ARBA00023180"/>
    </source>
</evidence>
<dbReference type="Ensembl" id="ENSJJAT00000019094.1">
    <property type="protein sequence ID" value="ENSJJAP00000012610.1"/>
    <property type="gene ID" value="ENSJJAG00000015603.1"/>
</dbReference>
<dbReference type="CTD" id="121506"/>
<evidence type="ECO:0000256" key="6">
    <source>
        <dbReference type="ARBA" id="ARBA00023230"/>
    </source>
</evidence>
<dbReference type="AlphaFoldDB" id="A0A8C5NZW0"/>
<dbReference type="FunFam" id="3.40.30.10:FF:000232">
    <property type="entry name" value="Endoplasmic reticulum resident protein 27"/>
    <property type="match status" value="1"/>
</dbReference>
<dbReference type="Pfam" id="PF13848">
    <property type="entry name" value="Thioredoxin_6"/>
    <property type="match status" value="1"/>
</dbReference>
<evidence type="ECO:0000256" key="1">
    <source>
        <dbReference type="ARBA" id="ARBA00004319"/>
    </source>
</evidence>
<dbReference type="GeneTree" id="ENSGT00930000151058"/>
<evidence type="ECO:0000256" key="2">
    <source>
        <dbReference type="ARBA" id="ARBA00006347"/>
    </source>
</evidence>
<evidence type="ECO:0000313" key="12">
    <source>
        <dbReference type="Ensembl" id="ENSJJAP00000012610.1"/>
    </source>
</evidence>
<dbReference type="GeneID" id="101608815"/>
<reference evidence="12" key="2">
    <citation type="submission" date="2025-09" db="UniProtKB">
        <authorList>
            <consortium name="Ensembl"/>
        </authorList>
    </citation>
    <scope>IDENTIFICATION</scope>
</reference>
<dbReference type="GO" id="GO:0005788">
    <property type="term" value="C:endoplasmic reticulum lumen"/>
    <property type="evidence" value="ECO:0007669"/>
    <property type="project" value="UniProtKB-SubCell"/>
</dbReference>
<dbReference type="GO" id="GO:0034976">
    <property type="term" value="P:response to endoplasmic reticulum stress"/>
    <property type="evidence" value="ECO:0007669"/>
    <property type="project" value="TreeGrafter"/>
</dbReference>
<dbReference type="GO" id="GO:0006457">
    <property type="term" value="P:protein folding"/>
    <property type="evidence" value="ECO:0007669"/>
    <property type="project" value="TreeGrafter"/>
</dbReference>
<dbReference type="CDD" id="cd02981">
    <property type="entry name" value="PDI_b_family"/>
    <property type="match status" value="1"/>
</dbReference>
<evidence type="ECO:0000256" key="8">
    <source>
        <dbReference type="ARBA" id="ARBA00063308"/>
    </source>
</evidence>
<evidence type="ECO:0000256" key="11">
    <source>
        <dbReference type="SAM" id="SignalP"/>
    </source>
</evidence>
<name>A0A8C5NZW0_JACJA</name>
<dbReference type="PANTHER" id="PTHR18929:SF193">
    <property type="entry name" value="ENDOPLASMIC RETICULUM RESIDENT PROTEIN 27"/>
    <property type="match status" value="1"/>
</dbReference>
<dbReference type="FunFam" id="3.40.30.10:FF:000212">
    <property type="entry name" value="Endoplasmic reticulum resident protein 27"/>
    <property type="match status" value="1"/>
</dbReference>
<keyword evidence="3 11" id="KW-0732">Signal</keyword>
<dbReference type="InterPro" id="IPR036249">
    <property type="entry name" value="Thioredoxin-like_sf"/>
</dbReference>
<gene>
    <name evidence="12" type="primary">Erp27</name>
</gene>
<evidence type="ECO:0000256" key="3">
    <source>
        <dbReference type="ARBA" id="ARBA00022729"/>
    </source>
</evidence>
<comment type="function">
    <text evidence="7">Specifically binds unfolded proteins and may recruit protein disulfide isomerase PDIA3 to unfolded substrates. Binds protein substrates via a hydrophobic pocket in the C-terminal domain. May play a role in the unfolded stress response.</text>
</comment>
<evidence type="ECO:0000313" key="13">
    <source>
        <dbReference type="Proteomes" id="UP000694385"/>
    </source>
</evidence>
<comment type="subunit">
    <text evidence="8">Interacts with PDIA3.</text>
</comment>
<dbReference type="CDD" id="cd02982">
    <property type="entry name" value="PDI_b'_family"/>
    <property type="match status" value="1"/>
</dbReference>